<evidence type="ECO:0000313" key="1">
    <source>
        <dbReference type="EMBL" id="KRQ00873.1"/>
    </source>
</evidence>
<dbReference type="AlphaFoldDB" id="A0A0R3CT08"/>
<name>A0A0R3CT08_9BRAD</name>
<evidence type="ECO:0000313" key="2">
    <source>
        <dbReference type="Proteomes" id="UP000051936"/>
    </source>
</evidence>
<reference evidence="1 2" key="1">
    <citation type="submission" date="2015-09" db="EMBL/GenBank/DDBJ databases">
        <title>Draft Genome Sequence of Bradyrhizobium manausense Strain BR 3351T, a Novel Symbiotic Nitrogen-Fixing Alphaproteobacterium Isolated from Brazilian Amazon Rain Forest.</title>
        <authorList>
            <person name="De Araujo J.L."/>
            <person name="Zilli J.E."/>
        </authorList>
    </citation>
    <scope>NUCLEOTIDE SEQUENCE [LARGE SCALE GENOMIC DNA]</scope>
    <source>
        <strain evidence="1 2">BR3351</strain>
    </source>
</reference>
<dbReference type="Proteomes" id="UP000051936">
    <property type="component" value="Unassembled WGS sequence"/>
</dbReference>
<sequence length="81" mass="9127">MHDRTPGSLIGRGCDMKHWRRVQQAETLRETLARLALAMRERAEALPAGVERDQLLKQARNADTTAHLDDWVSSPGLRPPT</sequence>
<protein>
    <submittedName>
        <fullName evidence="1">Uncharacterized protein</fullName>
    </submittedName>
</protein>
<accession>A0A0R3CT08</accession>
<gene>
    <name evidence="1" type="ORF">AOQ71_38315</name>
</gene>
<keyword evidence="2" id="KW-1185">Reference proteome</keyword>
<organism evidence="1 2">
    <name type="scientific">Bradyrhizobium manausense</name>
    <dbReference type="NCBI Taxonomy" id="989370"/>
    <lineage>
        <taxon>Bacteria</taxon>
        <taxon>Pseudomonadati</taxon>
        <taxon>Pseudomonadota</taxon>
        <taxon>Alphaproteobacteria</taxon>
        <taxon>Hyphomicrobiales</taxon>
        <taxon>Nitrobacteraceae</taxon>
        <taxon>Bradyrhizobium</taxon>
    </lineage>
</organism>
<proteinExistence type="predicted"/>
<comment type="caution">
    <text evidence="1">The sequence shown here is derived from an EMBL/GenBank/DDBJ whole genome shotgun (WGS) entry which is preliminary data.</text>
</comment>
<dbReference type="EMBL" id="LJYG01000112">
    <property type="protein sequence ID" value="KRQ00873.1"/>
    <property type="molecule type" value="Genomic_DNA"/>
</dbReference>
<dbReference type="OrthoDB" id="8128823at2"/>